<gene>
    <name evidence="8" type="ORF">SAMN05443248_2794</name>
</gene>
<dbReference type="Gene3D" id="2.60.40.1180">
    <property type="entry name" value="Golgi alpha-mannosidase II"/>
    <property type="match status" value="1"/>
</dbReference>
<dbReference type="SUPFAM" id="SSF81296">
    <property type="entry name" value="E set domains"/>
    <property type="match status" value="1"/>
</dbReference>
<dbReference type="InterPro" id="IPR013783">
    <property type="entry name" value="Ig-like_fold"/>
</dbReference>
<accession>A0A1M5N0H2</accession>
<dbReference type="InterPro" id="IPR013780">
    <property type="entry name" value="Glyco_hydro_b"/>
</dbReference>
<name>A0A1M5N0H2_9BRAD</name>
<comment type="similarity">
    <text evidence="3">Belongs to the glycosyl hydrolase 13 family. GlgB subfamily.</text>
</comment>
<evidence type="ECO:0000256" key="1">
    <source>
        <dbReference type="ARBA" id="ARBA00000826"/>
    </source>
</evidence>
<evidence type="ECO:0000256" key="2">
    <source>
        <dbReference type="ARBA" id="ARBA00002953"/>
    </source>
</evidence>
<dbReference type="GO" id="GO:0003844">
    <property type="term" value="F:1,4-alpha-glucan branching enzyme activity"/>
    <property type="evidence" value="ECO:0007669"/>
    <property type="project" value="UniProtKB-EC"/>
</dbReference>
<comment type="function">
    <text evidence="2">Catalyzes the formation of the alpha-1,6-glucosidic linkages in glycogen by scission of a 1,4-alpha-linked oligosaccharide from growing alpha-1,4-glucan chains and the subsequent attachment of the oligosaccharide to the alpha-1,6 position.</text>
</comment>
<protein>
    <recommendedName>
        <fullName evidence="4">1,4-alpha-glucan branching enzyme</fullName>
        <ecNumber evidence="4">2.4.1.18</ecNumber>
    </recommendedName>
</protein>
<dbReference type="GO" id="GO:0005978">
    <property type="term" value="P:glycogen biosynthetic process"/>
    <property type="evidence" value="ECO:0007669"/>
    <property type="project" value="InterPro"/>
</dbReference>
<dbReference type="InterPro" id="IPR017853">
    <property type="entry name" value="GH"/>
</dbReference>
<dbReference type="EC" id="2.4.1.18" evidence="4"/>
<dbReference type="OrthoDB" id="9800174at2"/>
<dbReference type="Pfam" id="PF02922">
    <property type="entry name" value="CBM_48"/>
    <property type="match status" value="1"/>
</dbReference>
<sequence>MLSQDNISSTTRTGAELVTGGASFRFWAPRALAVYLNGIFGDQVYDRQTEDRLLKKDASGYWTGFQIGAQDGDRYRFWVQGEGSSGYKRDPYARELAPDGFPDSFGILREANSFPWHDDGFVTPDFSDMIVYQLHVGTYAIRNVGVCANFLDVARKVPYLADLGINVLQPLPIDEQETSPSMGYGGADLFSPDFPYIAVADLPDYLAAINGLLAARQRTPLALKDISSGPGQLKALVDLCHVYGIAVVFDVVYNHAGGFDVSGQFDDHCLYYGDRVPNKGNNNDSLYFTDQDRGTGGLAFALWNADVSQFLFDNAMYLLREFHADGFRYDEISTLLSTNQGSGWEFCRALTTKLRSFKDRILQNAEFWPREFSDIPATALPVIAPSSTGGLGFDVVQHDYLRSVVRSAVQAASRGADAPVSVSAIAAALYPPTFDHAWRAVTCIENHDLVLTGRSPRIPVLADSSNPRSWYARSRSRVATALLLTAPGIPHLFMGQEFLEQMPWDVLPNGPNLLSWGALVTDRAMGDHLRFTRDLIHLRRNLPALRGDNVHAFYQSDGDRILAYHRWLEGTGQDVIVVASFAETTRQGYDLGFPAAGFWAEVFNSDLYDHWVNPWVAGNGGGIHADEKPLHGFAASASIVIPANSVVVFARGPAN</sequence>
<evidence type="ECO:0000259" key="7">
    <source>
        <dbReference type="SMART" id="SM00642"/>
    </source>
</evidence>
<dbReference type="Proteomes" id="UP000189796">
    <property type="component" value="Chromosome I"/>
</dbReference>
<dbReference type="PANTHER" id="PTHR43651">
    <property type="entry name" value="1,4-ALPHA-GLUCAN-BRANCHING ENZYME"/>
    <property type="match status" value="1"/>
</dbReference>
<dbReference type="InterPro" id="IPR014756">
    <property type="entry name" value="Ig_E-set"/>
</dbReference>
<proteinExistence type="inferred from homology"/>
<dbReference type="SMART" id="SM00642">
    <property type="entry name" value="Aamy"/>
    <property type="match status" value="1"/>
</dbReference>
<dbReference type="InterPro" id="IPR004193">
    <property type="entry name" value="Glyco_hydro_13_N"/>
</dbReference>
<dbReference type="InterPro" id="IPR037439">
    <property type="entry name" value="Branching_enzy"/>
</dbReference>
<evidence type="ECO:0000256" key="5">
    <source>
        <dbReference type="ARBA" id="ARBA00022679"/>
    </source>
</evidence>
<evidence type="ECO:0000256" key="4">
    <source>
        <dbReference type="ARBA" id="ARBA00012541"/>
    </source>
</evidence>
<dbReference type="InterPro" id="IPR006048">
    <property type="entry name" value="A-amylase/branching_C"/>
</dbReference>
<reference evidence="8 9" key="1">
    <citation type="submission" date="2016-11" db="EMBL/GenBank/DDBJ databases">
        <authorList>
            <person name="Jaros S."/>
            <person name="Januszkiewicz K."/>
            <person name="Wedrychowicz H."/>
        </authorList>
    </citation>
    <scope>NUCLEOTIDE SEQUENCE [LARGE SCALE GENOMIC DNA]</scope>
    <source>
        <strain evidence="8 9">GAS138</strain>
    </source>
</reference>
<evidence type="ECO:0000256" key="6">
    <source>
        <dbReference type="ARBA" id="ARBA00023277"/>
    </source>
</evidence>
<evidence type="ECO:0000313" key="8">
    <source>
        <dbReference type="EMBL" id="SHG83076.1"/>
    </source>
</evidence>
<dbReference type="EMBL" id="LT670817">
    <property type="protein sequence ID" value="SHG83076.1"/>
    <property type="molecule type" value="Genomic_DNA"/>
</dbReference>
<feature type="domain" description="Glycosyl hydrolase family 13 catalytic" evidence="7">
    <location>
        <begin position="133"/>
        <end position="539"/>
    </location>
</feature>
<dbReference type="GO" id="GO:0004553">
    <property type="term" value="F:hydrolase activity, hydrolyzing O-glycosyl compounds"/>
    <property type="evidence" value="ECO:0007669"/>
    <property type="project" value="InterPro"/>
</dbReference>
<dbReference type="Pfam" id="PF02806">
    <property type="entry name" value="Alpha-amylase_C"/>
    <property type="match status" value="1"/>
</dbReference>
<dbReference type="PIRSF" id="PIRSF000463">
    <property type="entry name" value="GlgB"/>
    <property type="match status" value="1"/>
</dbReference>
<dbReference type="AlphaFoldDB" id="A0A1M5N0H2"/>
<keyword evidence="6" id="KW-0119">Carbohydrate metabolism</keyword>
<evidence type="ECO:0000313" key="9">
    <source>
        <dbReference type="Proteomes" id="UP000189796"/>
    </source>
</evidence>
<comment type="catalytic activity">
    <reaction evidence="1">
        <text>Transfers a segment of a (1-&gt;4)-alpha-D-glucan chain to a primary hydroxy group in a similar glucan chain.</text>
        <dbReference type="EC" id="2.4.1.18"/>
    </reaction>
</comment>
<dbReference type="GO" id="GO:0043169">
    <property type="term" value="F:cation binding"/>
    <property type="evidence" value="ECO:0007669"/>
    <property type="project" value="InterPro"/>
</dbReference>
<keyword evidence="5" id="KW-0808">Transferase</keyword>
<dbReference type="SUPFAM" id="SSF51011">
    <property type="entry name" value="Glycosyl hydrolase domain"/>
    <property type="match status" value="1"/>
</dbReference>
<dbReference type="Gene3D" id="2.60.40.10">
    <property type="entry name" value="Immunoglobulins"/>
    <property type="match status" value="1"/>
</dbReference>
<evidence type="ECO:0000256" key="3">
    <source>
        <dbReference type="ARBA" id="ARBA00009000"/>
    </source>
</evidence>
<organism evidence="8 9">
    <name type="scientific">Bradyrhizobium erythrophlei</name>
    <dbReference type="NCBI Taxonomy" id="1437360"/>
    <lineage>
        <taxon>Bacteria</taxon>
        <taxon>Pseudomonadati</taxon>
        <taxon>Pseudomonadota</taxon>
        <taxon>Alphaproteobacteria</taxon>
        <taxon>Hyphomicrobiales</taxon>
        <taxon>Nitrobacteraceae</taxon>
        <taxon>Bradyrhizobium</taxon>
    </lineage>
</organism>
<dbReference type="SUPFAM" id="SSF51445">
    <property type="entry name" value="(Trans)glycosidases"/>
    <property type="match status" value="1"/>
</dbReference>
<dbReference type="Gene3D" id="3.20.20.80">
    <property type="entry name" value="Glycosidases"/>
    <property type="match status" value="1"/>
</dbReference>
<dbReference type="InterPro" id="IPR006047">
    <property type="entry name" value="GH13_cat_dom"/>
</dbReference>
<dbReference type="RefSeq" id="WP_079601722.1">
    <property type="nucleotide sequence ID" value="NZ_LT670817.1"/>
</dbReference>